<feature type="domain" description="SHSP" evidence="9">
    <location>
        <begin position="124"/>
        <end position="300"/>
    </location>
</feature>
<protein>
    <submittedName>
        <fullName evidence="10">Putative heat shock protein</fullName>
    </submittedName>
</protein>
<reference evidence="10 11" key="1">
    <citation type="journal article" date="2018" name="Sci. Rep.">
        <title>Comparative genomics provides insights into the lifestyle and reveals functional heterogeneity of dark septate endophytic fungi.</title>
        <authorList>
            <person name="Knapp D.G."/>
            <person name="Nemeth J.B."/>
            <person name="Barry K."/>
            <person name="Hainaut M."/>
            <person name="Henrissat B."/>
            <person name="Johnson J."/>
            <person name="Kuo A."/>
            <person name="Lim J.H.P."/>
            <person name="Lipzen A."/>
            <person name="Nolan M."/>
            <person name="Ohm R.A."/>
            <person name="Tamas L."/>
            <person name="Grigoriev I.V."/>
            <person name="Spatafora J.W."/>
            <person name="Nagy L.G."/>
            <person name="Kovacs G.M."/>
        </authorList>
    </citation>
    <scope>NUCLEOTIDE SEQUENCE [LARGE SCALE GENOMIC DNA]</scope>
    <source>
        <strain evidence="10 11">DSE2036</strain>
    </source>
</reference>
<dbReference type="STRING" id="97972.A0A2V1DC70"/>
<evidence type="ECO:0000256" key="1">
    <source>
        <dbReference type="ARBA" id="ARBA00004305"/>
    </source>
</evidence>
<evidence type="ECO:0000256" key="5">
    <source>
        <dbReference type="ARBA" id="ARBA00025715"/>
    </source>
</evidence>
<feature type="compositionally biased region" description="Basic and acidic residues" evidence="8">
    <location>
        <begin position="235"/>
        <end position="244"/>
    </location>
</feature>
<dbReference type="InterPro" id="IPR031107">
    <property type="entry name" value="Small_HSP"/>
</dbReference>
<dbReference type="Gene3D" id="2.60.40.790">
    <property type="match status" value="1"/>
</dbReference>
<dbReference type="GO" id="GO:0005759">
    <property type="term" value="C:mitochondrial matrix"/>
    <property type="evidence" value="ECO:0007669"/>
    <property type="project" value="UniProtKB-SubCell"/>
</dbReference>
<evidence type="ECO:0000256" key="6">
    <source>
        <dbReference type="PROSITE-ProRule" id="PRU00285"/>
    </source>
</evidence>
<evidence type="ECO:0000313" key="10">
    <source>
        <dbReference type="EMBL" id="PVH95720.1"/>
    </source>
</evidence>
<dbReference type="Pfam" id="PF05347">
    <property type="entry name" value="Complex1_LYR"/>
    <property type="match status" value="1"/>
</dbReference>
<accession>A0A2V1DC70</accession>
<sequence length="300" mass="34219">MAKLSGLQRDVLALYRQCLRAAREKPTGARDNFRDLTRREFRKHIHIDKKNFGAIEHLLRRGRGQLEMYQDPGIKNVSCTPKMSLFPRFTQEFAPLFRLMDDYDRRVVAPNHNHSNRNPNSLFRELRSFTPKFDVKELEDHYELHGEFPGVEQKDINIEWTDANTLTISGRHEVVREEGVRPNLIDNGNNTSQGAIKESGESHSKQPTVEDADESAKKGANKDQQVATTSSDNQEVAKKDDAKQPKYWVTERSVGEFHRSFSFPSRVDQDNVKASLKNGILTVIVPKAKAPSPRKVEIAG</sequence>
<comment type="subcellular location">
    <subcellularLocation>
        <location evidence="1">Mitochondrion matrix</location>
    </subcellularLocation>
</comment>
<dbReference type="GO" id="GO:0034553">
    <property type="term" value="P:mitochondrial respiratory chain complex II assembly"/>
    <property type="evidence" value="ECO:0007669"/>
    <property type="project" value="InterPro"/>
</dbReference>
<dbReference type="InterPro" id="IPR002068">
    <property type="entry name" value="A-crystallin/Hsp20_dom"/>
</dbReference>
<dbReference type="PANTHER" id="PTHR11527">
    <property type="entry name" value="HEAT-SHOCK PROTEIN 20 FAMILY MEMBER"/>
    <property type="match status" value="1"/>
</dbReference>
<keyword evidence="2 10" id="KW-0346">Stress response</keyword>
<evidence type="ECO:0000256" key="4">
    <source>
        <dbReference type="ARBA" id="ARBA00023186"/>
    </source>
</evidence>
<dbReference type="InterPro" id="IPR045295">
    <property type="entry name" value="Complex1_LYR_SDHAF1_LYRM8"/>
</dbReference>
<dbReference type="OrthoDB" id="1431247at2759"/>
<keyword evidence="4" id="KW-0143">Chaperone</keyword>
<evidence type="ECO:0000313" key="11">
    <source>
        <dbReference type="Proteomes" id="UP000244855"/>
    </source>
</evidence>
<keyword evidence="11" id="KW-1185">Reference proteome</keyword>
<evidence type="ECO:0000256" key="2">
    <source>
        <dbReference type="ARBA" id="ARBA00023016"/>
    </source>
</evidence>
<evidence type="ECO:0000256" key="7">
    <source>
        <dbReference type="RuleBase" id="RU003616"/>
    </source>
</evidence>
<gene>
    <name evidence="10" type="ORF">DM02DRAFT_720666</name>
</gene>
<comment type="similarity">
    <text evidence="5">Belongs to the complex I LYR family. SDHAF1 subfamily.</text>
</comment>
<feature type="region of interest" description="Disordered" evidence="8">
    <location>
        <begin position="179"/>
        <end position="244"/>
    </location>
</feature>
<evidence type="ECO:0000256" key="3">
    <source>
        <dbReference type="ARBA" id="ARBA00023128"/>
    </source>
</evidence>
<dbReference type="CDD" id="cd20268">
    <property type="entry name" value="Complex1_LYR_SDHAF1_LYRM8"/>
    <property type="match status" value="1"/>
</dbReference>
<name>A0A2V1DC70_9PLEO</name>
<dbReference type="PROSITE" id="PS01031">
    <property type="entry name" value="SHSP"/>
    <property type="match status" value="1"/>
</dbReference>
<dbReference type="AlphaFoldDB" id="A0A2V1DC70"/>
<feature type="compositionally biased region" description="Polar residues" evidence="8">
    <location>
        <begin position="222"/>
        <end position="234"/>
    </location>
</feature>
<dbReference type="Proteomes" id="UP000244855">
    <property type="component" value="Unassembled WGS sequence"/>
</dbReference>
<organism evidence="10 11">
    <name type="scientific">Periconia macrospinosa</name>
    <dbReference type="NCBI Taxonomy" id="97972"/>
    <lineage>
        <taxon>Eukaryota</taxon>
        <taxon>Fungi</taxon>
        <taxon>Dikarya</taxon>
        <taxon>Ascomycota</taxon>
        <taxon>Pezizomycotina</taxon>
        <taxon>Dothideomycetes</taxon>
        <taxon>Pleosporomycetidae</taxon>
        <taxon>Pleosporales</taxon>
        <taxon>Massarineae</taxon>
        <taxon>Periconiaceae</taxon>
        <taxon>Periconia</taxon>
    </lineage>
</organism>
<dbReference type="EMBL" id="KZ805486">
    <property type="protein sequence ID" value="PVH95720.1"/>
    <property type="molecule type" value="Genomic_DNA"/>
</dbReference>
<dbReference type="CDD" id="cd06464">
    <property type="entry name" value="ACD_sHsps-like"/>
    <property type="match status" value="1"/>
</dbReference>
<dbReference type="SUPFAM" id="SSF49764">
    <property type="entry name" value="HSP20-like chaperones"/>
    <property type="match status" value="1"/>
</dbReference>
<dbReference type="Pfam" id="PF00011">
    <property type="entry name" value="HSP20"/>
    <property type="match status" value="1"/>
</dbReference>
<evidence type="ECO:0000256" key="8">
    <source>
        <dbReference type="SAM" id="MobiDB-lite"/>
    </source>
</evidence>
<comment type="similarity">
    <text evidence="6 7">Belongs to the small heat shock protein (HSP20) family.</text>
</comment>
<dbReference type="InterPro" id="IPR008011">
    <property type="entry name" value="Complex1_LYR_dom"/>
</dbReference>
<keyword evidence="3" id="KW-0496">Mitochondrion</keyword>
<proteinExistence type="inferred from homology"/>
<dbReference type="InterPro" id="IPR008978">
    <property type="entry name" value="HSP20-like_chaperone"/>
</dbReference>
<evidence type="ECO:0000259" key="9">
    <source>
        <dbReference type="PROSITE" id="PS01031"/>
    </source>
</evidence>